<keyword evidence="1" id="KW-0812">Transmembrane</keyword>
<dbReference type="RefSeq" id="WP_039455658.1">
    <property type="nucleotide sequence ID" value="NZ_JSWE01000092.1"/>
</dbReference>
<comment type="caution">
    <text evidence="2">The sequence shown here is derived from an EMBL/GenBank/DDBJ whole genome shotgun (WGS) entry which is preliminary data.</text>
</comment>
<reference evidence="2 3" key="1">
    <citation type="submission" date="2014-11" db="EMBL/GenBank/DDBJ databases">
        <title>A Rickettsiales Symbiont of Amoebae With Ancient Features.</title>
        <authorList>
            <person name="Schulz F."/>
            <person name="Martijn J."/>
            <person name="Wascher F."/>
            <person name="Kostanjsek R."/>
            <person name="Ettema T.J."/>
            <person name="Horn M."/>
        </authorList>
    </citation>
    <scope>NUCLEOTIDE SEQUENCE [LARGE SCALE GENOMIC DNA]</scope>
    <source>
        <strain evidence="2 3">UWC36</strain>
    </source>
</reference>
<dbReference type="AlphaFoldDB" id="A0A0C1QN87"/>
<proteinExistence type="predicted"/>
<keyword evidence="1" id="KW-1133">Transmembrane helix</keyword>
<keyword evidence="3" id="KW-1185">Reference proteome</keyword>
<name>A0A0C1QN87_9RICK</name>
<organism evidence="2 3">
    <name type="scientific">Candidatus Jidaibacter acanthamoebae</name>
    <dbReference type="NCBI Taxonomy" id="86105"/>
    <lineage>
        <taxon>Bacteria</taxon>
        <taxon>Pseudomonadati</taxon>
        <taxon>Pseudomonadota</taxon>
        <taxon>Alphaproteobacteria</taxon>
        <taxon>Rickettsiales</taxon>
        <taxon>Candidatus Midichloriaceae</taxon>
        <taxon>Candidatus Jidaibacter</taxon>
    </lineage>
</organism>
<dbReference type="EMBL" id="JSWE01000092">
    <property type="protein sequence ID" value="KIE05478.1"/>
    <property type="molecule type" value="Genomic_DNA"/>
</dbReference>
<evidence type="ECO:0000313" key="2">
    <source>
        <dbReference type="EMBL" id="KIE05478.1"/>
    </source>
</evidence>
<keyword evidence="1" id="KW-0472">Membrane</keyword>
<evidence type="ECO:0000313" key="3">
    <source>
        <dbReference type="Proteomes" id="UP000031258"/>
    </source>
</evidence>
<dbReference type="Proteomes" id="UP000031258">
    <property type="component" value="Unassembled WGS sequence"/>
</dbReference>
<gene>
    <name evidence="2" type="ORF">NF27_DP00220</name>
</gene>
<evidence type="ECO:0000256" key="1">
    <source>
        <dbReference type="SAM" id="Phobius"/>
    </source>
</evidence>
<sequence>MDHFIDILNFLQAISWPIVALFVFKYFAHPLKSIMVSVNDAVHERGLKVSSPRGVDVEIPGNQEEIGNIKEFVTKAVPQKYMKARQIETTPLEPLQETAANSPQSAEEVVRMHEISLVNDIYSAINTFLEENEDKESEKELLKGLLCDAYISLYFERTYQIILPSQLALLKKLAGAEDKAVDNKEISSIFKLHEAGQPKISSEKLIDFLQKSGLVVKEKTQIKLTDEGREFLEYISARGYAAKKIK</sequence>
<accession>A0A0C1QN87</accession>
<dbReference type="STRING" id="86105.NF27_DP00220"/>
<protein>
    <submittedName>
        <fullName evidence="2">Uncharacterized protein</fullName>
    </submittedName>
</protein>
<feature type="transmembrane region" description="Helical" evidence="1">
    <location>
        <begin position="7"/>
        <end position="28"/>
    </location>
</feature>
<dbReference type="OrthoDB" id="9825761at2"/>